<proteinExistence type="predicted"/>
<dbReference type="PRINTS" id="PR00929">
    <property type="entry name" value="ATHOOK"/>
</dbReference>
<feature type="compositionally biased region" description="Polar residues" evidence="1">
    <location>
        <begin position="261"/>
        <end position="270"/>
    </location>
</feature>
<dbReference type="Proteomes" id="UP000434172">
    <property type="component" value="Unassembled WGS sequence"/>
</dbReference>
<accession>A0A8H3WGE8</accession>
<feature type="region of interest" description="Disordered" evidence="1">
    <location>
        <begin position="92"/>
        <end position="117"/>
    </location>
</feature>
<reference evidence="2 3" key="1">
    <citation type="submission" date="2019-12" db="EMBL/GenBank/DDBJ databases">
        <title>A genome sequence resource for the geographically widespread anthracnose pathogen Colletotrichum asianum.</title>
        <authorList>
            <person name="Meng Y."/>
        </authorList>
    </citation>
    <scope>NUCLEOTIDE SEQUENCE [LARGE SCALE GENOMIC DNA]</scope>
    <source>
        <strain evidence="2 3">ICMP 18580</strain>
    </source>
</reference>
<feature type="region of interest" description="Disordered" evidence="1">
    <location>
        <begin position="129"/>
        <end position="313"/>
    </location>
</feature>
<dbReference type="InterPro" id="IPR017956">
    <property type="entry name" value="AT_hook_DNA-bd_motif"/>
</dbReference>
<protein>
    <recommendedName>
        <fullName evidence="4">AT hook domain-containing protein</fullName>
    </recommendedName>
</protein>
<dbReference type="GO" id="GO:0003677">
    <property type="term" value="F:DNA binding"/>
    <property type="evidence" value="ECO:0007669"/>
    <property type="project" value="InterPro"/>
</dbReference>
<dbReference type="EMBL" id="WOWK01000030">
    <property type="protein sequence ID" value="KAF0326494.1"/>
    <property type="molecule type" value="Genomic_DNA"/>
</dbReference>
<evidence type="ECO:0000256" key="1">
    <source>
        <dbReference type="SAM" id="MobiDB-lite"/>
    </source>
</evidence>
<feature type="compositionally biased region" description="Basic and acidic residues" evidence="1">
    <location>
        <begin position="273"/>
        <end position="300"/>
    </location>
</feature>
<evidence type="ECO:0000313" key="3">
    <source>
        <dbReference type="Proteomes" id="UP000434172"/>
    </source>
</evidence>
<comment type="caution">
    <text evidence="2">The sequence shown here is derived from an EMBL/GenBank/DDBJ whole genome shotgun (WGS) entry which is preliminary data.</text>
</comment>
<dbReference type="AlphaFoldDB" id="A0A8H3WGE8"/>
<keyword evidence="3" id="KW-1185">Reference proteome</keyword>
<organism evidence="2 3">
    <name type="scientific">Colletotrichum asianum</name>
    <dbReference type="NCBI Taxonomy" id="702518"/>
    <lineage>
        <taxon>Eukaryota</taxon>
        <taxon>Fungi</taxon>
        <taxon>Dikarya</taxon>
        <taxon>Ascomycota</taxon>
        <taxon>Pezizomycotina</taxon>
        <taxon>Sordariomycetes</taxon>
        <taxon>Hypocreomycetidae</taxon>
        <taxon>Glomerellales</taxon>
        <taxon>Glomerellaceae</taxon>
        <taxon>Colletotrichum</taxon>
        <taxon>Colletotrichum gloeosporioides species complex</taxon>
    </lineage>
</organism>
<sequence length="313" mass="34272">MAYPFSEEEKRLILAEVIKTSNLDLGHLVDFLKLHKTEPNWLKMQLPPGRTMEQCIQVTEQMFQGPMRIPDLKRKPVGDLLDKPSKRLAVASPMEPPAQLPPLASASQGPSAYANPMSVRSLLPAPTQLQQTPLPNIQPRQMNAGPESGTASNGYSSPNQPPAAPPPPRKRGRPSRADKARQLRAMLPQHFTPLAPAPAPRNSAGESPSTPAESSAYSLSPGPASETTGEPPKKKRGRPRSTDKGVLELPGTYTYRGDQPRTLSGRSMPSETPRGRSDELRQDPYPEREQLPESEKERAIPHIGHLTQEGLAR</sequence>
<dbReference type="OrthoDB" id="5371646at2759"/>
<gene>
    <name evidence="2" type="ORF">GQ607_006394</name>
</gene>
<evidence type="ECO:0000313" key="2">
    <source>
        <dbReference type="EMBL" id="KAF0326494.1"/>
    </source>
</evidence>
<feature type="compositionally biased region" description="Low complexity" evidence="1">
    <location>
        <begin position="129"/>
        <end position="139"/>
    </location>
</feature>
<evidence type="ECO:0008006" key="4">
    <source>
        <dbReference type="Google" id="ProtNLM"/>
    </source>
</evidence>
<feature type="compositionally biased region" description="Polar residues" evidence="1">
    <location>
        <begin position="204"/>
        <end position="218"/>
    </location>
</feature>
<name>A0A8H3WGE8_9PEZI</name>